<evidence type="ECO:0000256" key="1">
    <source>
        <dbReference type="ARBA" id="ARBA00000198"/>
    </source>
</evidence>
<evidence type="ECO:0000313" key="11">
    <source>
        <dbReference type="Proteomes" id="UP000620366"/>
    </source>
</evidence>
<reference evidence="10" key="1">
    <citation type="submission" date="2020-08" db="EMBL/GenBank/DDBJ databases">
        <title>Genome public.</title>
        <authorList>
            <person name="Liu C."/>
            <person name="Sun Q."/>
        </authorList>
    </citation>
    <scope>NUCLEOTIDE SEQUENCE</scope>
    <source>
        <strain evidence="10">BX7</strain>
    </source>
</reference>
<evidence type="ECO:0000256" key="2">
    <source>
        <dbReference type="ARBA" id="ARBA00005051"/>
    </source>
</evidence>
<comment type="catalytic activity">
    <reaction evidence="1">
        <text>6-hydroxymethyl-7,8-dihydropterin + ATP = (7,8-dihydropterin-6-yl)methyl diphosphate + AMP + H(+)</text>
        <dbReference type="Rhea" id="RHEA:11412"/>
        <dbReference type="ChEBI" id="CHEBI:15378"/>
        <dbReference type="ChEBI" id="CHEBI:30616"/>
        <dbReference type="ChEBI" id="CHEBI:44841"/>
        <dbReference type="ChEBI" id="CHEBI:72950"/>
        <dbReference type="ChEBI" id="CHEBI:456215"/>
        <dbReference type="EC" id="2.7.6.3"/>
    </reaction>
</comment>
<dbReference type="PANTHER" id="PTHR43071:SF1">
    <property type="entry name" value="2-AMINO-4-HYDROXY-6-HYDROXYMETHYLDIHYDROPTERIDINE PYROPHOSPHOKINASE"/>
    <property type="match status" value="1"/>
</dbReference>
<dbReference type="EMBL" id="JACRSP010000003">
    <property type="protein sequence ID" value="MBC8536622.1"/>
    <property type="molecule type" value="Genomic_DNA"/>
</dbReference>
<evidence type="ECO:0000256" key="5">
    <source>
        <dbReference type="ARBA" id="ARBA00022741"/>
    </source>
</evidence>
<dbReference type="RefSeq" id="WP_249300461.1">
    <property type="nucleotide sequence ID" value="NZ_JACRSP010000003.1"/>
</dbReference>
<dbReference type="GO" id="GO:0005524">
    <property type="term" value="F:ATP binding"/>
    <property type="evidence" value="ECO:0007669"/>
    <property type="project" value="UniProtKB-KW"/>
</dbReference>
<keyword evidence="7" id="KW-0067">ATP-binding</keyword>
<evidence type="ECO:0000256" key="3">
    <source>
        <dbReference type="ARBA" id="ARBA00013253"/>
    </source>
</evidence>
<protein>
    <recommendedName>
        <fullName evidence="3">2-amino-4-hydroxy-6-hydroxymethyldihydropteridine diphosphokinase</fullName>
        <ecNumber evidence="3">2.7.6.3</ecNumber>
    </recommendedName>
</protein>
<sequence>MATCYLSLGSNLGDRANYLHTAVQSLRELPGTRVEAVSGIYETAPYGYLEQGAFYNIAVRLETGLEPHELLRETQRIELENGRERTIHWGPRTLDIDLILYGTVTLCDERLTLPHPEYLKRAFVLVPLAEVLRPNDPHAARIRAALDGMPTDGVTPVMAW</sequence>
<dbReference type="Gene3D" id="3.30.70.560">
    <property type="entry name" value="7,8-Dihydro-6-hydroxymethylpterin-pyrophosphokinase HPPK"/>
    <property type="match status" value="1"/>
</dbReference>
<dbReference type="NCBIfam" id="TIGR01498">
    <property type="entry name" value="folK"/>
    <property type="match status" value="1"/>
</dbReference>
<evidence type="ECO:0000256" key="8">
    <source>
        <dbReference type="ARBA" id="ARBA00022909"/>
    </source>
</evidence>
<dbReference type="AlphaFoldDB" id="A0A926DEZ2"/>
<dbReference type="EC" id="2.7.6.3" evidence="3"/>
<feature type="domain" description="7,8-dihydro-6-hydroxymethylpterin-pyrophosphokinase" evidence="9">
    <location>
        <begin position="88"/>
        <end position="99"/>
    </location>
</feature>
<keyword evidence="5" id="KW-0547">Nucleotide-binding</keyword>
<dbReference type="InterPro" id="IPR035907">
    <property type="entry name" value="Hppk_sf"/>
</dbReference>
<evidence type="ECO:0000256" key="4">
    <source>
        <dbReference type="ARBA" id="ARBA00022679"/>
    </source>
</evidence>
<evidence type="ECO:0000256" key="6">
    <source>
        <dbReference type="ARBA" id="ARBA00022777"/>
    </source>
</evidence>
<accession>A0A926DEZ2</accession>
<dbReference type="PROSITE" id="PS00794">
    <property type="entry name" value="HPPK"/>
    <property type="match status" value="1"/>
</dbReference>
<keyword evidence="8" id="KW-0289">Folate biosynthesis</keyword>
<keyword evidence="11" id="KW-1185">Reference proteome</keyword>
<dbReference type="Pfam" id="PF01288">
    <property type="entry name" value="HPPK"/>
    <property type="match status" value="1"/>
</dbReference>
<organism evidence="10 11">
    <name type="scientific">Feifania hominis</name>
    <dbReference type="NCBI Taxonomy" id="2763660"/>
    <lineage>
        <taxon>Bacteria</taxon>
        <taxon>Bacillati</taxon>
        <taxon>Bacillota</taxon>
        <taxon>Clostridia</taxon>
        <taxon>Eubacteriales</taxon>
        <taxon>Feifaniaceae</taxon>
        <taxon>Feifania</taxon>
    </lineage>
</organism>
<name>A0A926DEZ2_9FIRM</name>
<keyword evidence="6" id="KW-0418">Kinase</keyword>
<dbReference type="SUPFAM" id="SSF55083">
    <property type="entry name" value="6-hydroxymethyl-7,8-dihydropterin pyrophosphokinase, HPPK"/>
    <property type="match status" value="1"/>
</dbReference>
<dbReference type="PANTHER" id="PTHR43071">
    <property type="entry name" value="2-AMINO-4-HYDROXY-6-HYDROXYMETHYLDIHYDROPTERIDINE PYROPHOSPHOKINASE"/>
    <property type="match status" value="1"/>
</dbReference>
<dbReference type="CDD" id="cd00483">
    <property type="entry name" value="HPPK"/>
    <property type="match status" value="1"/>
</dbReference>
<dbReference type="GO" id="GO:0046656">
    <property type="term" value="P:folic acid biosynthetic process"/>
    <property type="evidence" value="ECO:0007669"/>
    <property type="project" value="UniProtKB-KW"/>
</dbReference>
<evidence type="ECO:0000259" key="9">
    <source>
        <dbReference type="PROSITE" id="PS00794"/>
    </source>
</evidence>
<keyword evidence="4 10" id="KW-0808">Transferase</keyword>
<comment type="pathway">
    <text evidence="2">Cofactor biosynthesis; tetrahydrofolate biosynthesis; 2-amino-4-hydroxy-6-hydroxymethyl-7,8-dihydropteridine diphosphate from 7,8-dihydroneopterin triphosphate: step 4/4.</text>
</comment>
<dbReference type="Proteomes" id="UP000620366">
    <property type="component" value="Unassembled WGS sequence"/>
</dbReference>
<evidence type="ECO:0000313" key="10">
    <source>
        <dbReference type="EMBL" id="MBC8536622.1"/>
    </source>
</evidence>
<dbReference type="GO" id="GO:0003848">
    <property type="term" value="F:2-amino-4-hydroxy-6-hydroxymethyldihydropteridine diphosphokinase activity"/>
    <property type="evidence" value="ECO:0007669"/>
    <property type="project" value="UniProtKB-EC"/>
</dbReference>
<evidence type="ECO:0000256" key="7">
    <source>
        <dbReference type="ARBA" id="ARBA00022840"/>
    </source>
</evidence>
<proteinExistence type="predicted"/>
<dbReference type="InterPro" id="IPR000550">
    <property type="entry name" value="Hppk"/>
</dbReference>
<dbReference type="GO" id="GO:0016301">
    <property type="term" value="F:kinase activity"/>
    <property type="evidence" value="ECO:0007669"/>
    <property type="project" value="UniProtKB-KW"/>
</dbReference>
<comment type="caution">
    <text evidence="10">The sequence shown here is derived from an EMBL/GenBank/DDBJ whole genome shotgun (WGS) entry which is preliminary data.</text>
</comment>
<gene>
    <name evidence="10" type="primary">folK</name>
    <name evidence="10" type="ORF">H8695_07995</name>
</gene>